<dbReference type="SUPFAM" id="SSF53067">
    <property type="entry name" value="Actin-like ATPase domain"/>
    <property type="match status" value="2"/>
</dbReference>
<dbReference type="PIRSF" id="PIRSF000538">
    <property type="entry name" value="GlpK"/>
    <property type="match status" value="1"/>
</dbReference>
<dbReference type="PROSITE" id="PS00933">
    <property type="entry name" value="FGGY_KINASES_1"/>
    <property type="match status" value="1"/>
</dbReference>
<dbReference type="Pfam" id="PF02782">
    <property type="entry name" value="FGGY_C"/>
    <property type="match status" value="1"/>
</dbReference>
<keyword evidence="5" id="KW-0547">Nucleotide-binding</keyword>
<dbReference type="InterPro" id="IPR018483">
    <property type="entry name" value="Carb_kinase_FGGY_CS"/>
</dbReference>
<feature type="domain" description="Carbohydrate kinase FGGY N-terminal" evidence="11">
    <location>
        <begin position="78"/>
        <end position="333"/>
    </location>
</feature>
<dbReference type="Gene3D" id="3.30.420.40">
    <property type="match status" value="2"/>
</dbReference>
<dbReference type="CDD" id="cd07792">
    <property type="entry name" value="ASKHA_NBD_FGGY_GK1-3-like"/>
    <property type="match status" value="1"/>
</dbReference>
<evidence type="ECO:0000256" key="2">
    <source>
        <dbReference type="ARBA" id="ARBA00009156"/>
    </source>
</evidence>
<evidence type="ECO:0000256" key="5">
    <source>
        <dbReference type="ARBA" id="ARBA00022741"/>
    </source>
</evidence>
<comment type="similarity">
    <text evidence="2 10">Belongs to the FGGY kinase family.</text>
</comment>
<dbReference type="InterPro" id="IPR042018">
    <property type="entry name" value="GK1-3_metazoan-type"/>
</dbReference>
<evidence type="ECO:0000256" key="1">
    <source>
        <dbReference type="ARBA" id="ARBA00005190"/>
    </source>
</evidence>
<comment type="caution">
    <text evidence="13">The sequence shown here is derived from an EMBL/GenBank/DDBJ whole genome shotgun (WGS) entry which is preliminary data.</text>
</comment>
<evidence type="ECO:0000313" key="13">
    <source>
        <dbReference type="EMBL" id="KAK4643498.1"/>
    </source>
</evidence>
<dbReference type="InterPro" id="IPR000577">
    <property type="entry name" value="Carb_kinase_FGGY"/>
</dbReference>
<evidence type="ECO:0000256" key="3">
    <source>
        <dbReference type="ARBA" id="ARBA00012099"/>
    </source>
</evidence>
<dbReference type="PANTHER" id="PTHR10196">
    <property type="entry name" value="SUGAR KINASE"/>
    <property type="match status" value="1"/>
</dbReference>
<keyword evidence="6 10" id="KW-0418">Kinase</keyword>
<evidence type="ECO:0000256" key="8">
    <source>
        <dbReference type="ARBA" id="ARBA00022840"/>
    </source>
</evidence>
<dbReference type="NCBIfam" id="TIGR01311">
    <property type="entry name" value="glycerol_kin"/>
    <property type="match status" value="1"/>
</dbReference>
<gene>
    <name evidence="13" type="primary">GUT1</name>
    <name evidence="13" type="ORF">QC761_407610</name>
</gene>
<evidence type="ECO:0000256" key="7">
    <source>
        <dbReference type="ARBA" id="ARBA00022798"/>
    </source>
</evidence>
<protein>
    <recommendedName>
        <fullName evidence="3">glycerol kinase</fullName>
        <ecNumber evidence="3">2.7.1.30</ecNumber>
    </recommendedName>
    <alternativeName>
        <fullName evidence="9">ATP:glycerol 3-phosphotransferase</fullName>
    </alternativeName>
</protein>
<evidence type="ECO:0000256" key="9">
    <source>
        <dbReference type="ARBA" id="ARBA00043149"/>
    </source>
</evidence>
<dbReference type="Proteomes" id="UP001322138">
    <property type="component" value="Unassembled WGS sequence"/>
</dbReference>
<reference evidence="13 14" key="1">
    <citation type="journal article" date="2023" name="bioRxiv">
        <title>High-quality genome assemblies of four members of thePodospora anserinaspecies complex.</title>
        <authorList>
            <person name="Ament-Velasquez S.L."/>
            <person name="Vogan A.A."/>
            <person name="Wallerman O."/>
            <person name="Hartmann F."/>
            <person name="Gautier V."/>
            <person name="Silar P."/>
            <person name="Giraud T."/>
            <person name="Johannesson H."/>
        </authorList>
    </citation>
    <scope>NUCLEOTIDE SEQUENCE [LARGE SCALE GENOMIC DNA]</scope>
    <source>
        <strain evidence="13 14">CBS 112042</strain>
    </source>
</reference>
<keyword evidence="7" id="KW-0319">Glycerol metabolism</keyword>
<dbReference type="PANTHER" id="PTHR10196:SF69">
    <property type="entry name" value="GLYCEROL KINASE"/>
    <property type="match status" value="1"/>
</dbReference>
<evidence type="ECO:0000256" key="6">
    <source>
        <dbReference type="ARBA" id="ARBA00022777"/>
    </source>
</evidence>
<feature type="domain" description="Carbohydrate kinase FGGY C-terminal" evidence="12">
    <location>
        <begin position="343"/>
        <end position="533"/>
    </location>
</feature>
<dbReference type="EMBL" id="JAFFGZ010000006">
    <property type="protein sequence ID" value="KAK4643498.1"/>
    <property type="molecule type" value="Genomic_DNA"/>
</dbReference>
<dbReference type="GO" id="GO:0004370">
    <property type="term" value="F:glycerol kinase activity"/>
    <property type="evidence" value="ECO:0007669"/>
    <property type="project" value="UniProtKB-EC"/>
</dbReference>
<dbReference type="RefSeq" id="XP_062732474.1">
    <property type="nucleotide sequence ID" value="XM_062879045.1"/>
</dbReference>
<dbReference type="InterPro" id="IPR018484">
    <property type="entry name" value="FGGY_N"/>
</dbReference>
<dbReference type="InterPro" id="IPR043129">
    <property type="entry name" value="ATPase_NBD"/>
</dbReference>
<keyword evidence="14" id="KW-1185">Reference proteome</keyword>
<dbReference type="Pfam" id="PF00370">
    <property type="entry name" value="FGGY_N"/>
    <property type="match status" value="1"/>
</dbReference>
<dbReference type="PROSITE" id="PS00445">
    <property type="entry name" value="FGGY_KINASES_2"/>
    <property type="match status" value="1"/>
</dbReference>
<dbReference type="InterPro" id="IPR018485">
    <property type="entry name" value="FGGY_C"/>
</dbReference>
<evidence type="ECO:0000259" key="11">
    <source>
        <dbReference type="Pfam" id="PF00370"/>
    </source>
</evidence>
<dbReference type="GeneID" id="87898527"/>
<sequence>MGDLGDFNPIRFEEGGMVIDIPTLNLDSLKKPEATITPLYPDHIPTLETPNLHPHHDKHLPRGIEKTPEEQRRHWFVGSIDQGTTSSRFLIFNGEGDPVASHQLEFENLYPKSGWHEHEPLELLASVEECIDEAMRKFVDLGYRKSDIRSIGITNQRETTVVWDNNTGEPLYNAIVWPDTRTKDLVRDLKSRDQADTLTDLCGLPLSTYPSSVKLMWLIENVEAVKQAYEEGRLAFGTVDSWLIYKLNGGAKAAKPIHVTDSTNASRTMFMNLHTLQYDDNLLKFFGIDRSKIHLPKIVPSSDPCCFGKIAKGALSGVQIAGCLGDQSSALVGQCGFSPGQAKNTYGTGCFLLYNVGTKPVISKYGLLATVAYDFGGGRKPVYALEGSIAVAGSGVKFLMNNLGFVDKSSAITELAESVEDNGGVVFVTAFSGLFAPYWIDDAKGTIFGITQHTQKGHIARATLEATCFQTKAILDAMEKDSNAKLESLAVDGGLSNSDLCMQTQADITGIPVDRPGMRETTALGAAIAAGLATGVWKELNDLKDVNQAGRKVFKPNMERKQAEKLFKKWEQAVEMSRGWVNEVADGEEE</sequence>
<proteinExistence type="inferred from homology"/>
<dbReference type="NCBIfam" id="NF000756">
    <property type="entry name" value="PRK00047.1"/>
    <property type="match status" value="1"/>
</dbReference>
<evidence type="ECO:0000256" key="10">
    <source>
        <dbReference type="RuleBase" id="RU003733"/>
    </source>
</evidence>
<organism evidence="13 14">
    <name type="scientific">Podospora bellae-mahoneyi</name>
    <dbReference type="NCBI Taxonomy" id="2093777"/>
    <lineage>
        <taxon>Eukaryota</taxon>
        <taxon>Fungi</taxon>
        <taxon>Dikarya</taxon>
        <taxon>Ascomycota</taxon>
        <taxon>Pezizomycotina</taxon>
        <taxon>Sordariomycetes</taxon>
        <taxon>Sordariomycetidae</taxon>
        <taxon>Sordariales</taxon>
        <taxon>Podosporaceae</taxon>
        <taxon>Podospora</taxon>
    </lineage>
</organism>
<dbReference type="EC" id="2.7.1.30" evidence="3"/>
<keyword evidence="8" id="KW-0067">ATP-binding</keyword>
<keyword evidence="4 10" id="KW-0808">Transferase</keyword>
<accession>A0ABR0FJ80</accession>
<evidence type="ECO:0000259" key="12">
    <source>
        <dbReference type="Pfam" id="PF02782"/>
    </source>
</evidence>
<dbReference type="InterPro" id="IPR005999">
    <property type="entry name" value="Glycerol_kin"/>
</dbReference>
<name>A0ABR0FJ80_9PEZI</name>
<evidence type="ECO:0000256" key="4">
    <source>
        <dbReference type="ARBA" id="ARBA00022679"/>
    </source>
</evidence>
<comment type="pathway">
    <text evidence="1">Polyol metabolism; glycerol degradation via glycerol kinase pathway; sn-glycerol 3-phosphate from glycerol: step 1/1.</text>
</comment>
<evidence type="ECO:0000313" key="14">
    <source>
        <dbReference type="Proteomes" id="UP001322138"/>
    </source>
</evidence>